<dbReference type="KEGG" id="fld:ABNE31_00370"/>
<feature type="transmembrane region" description="Helical" evidence="5">
    <location>
        <begin position="40"/>
        <end position="63"/>
    </location>
</feature>
<dbReference type="InterPro" id="IPR032808">
    <property type="entry name" value="DoxX"/>
</dbReference>
<evidence type="ECO:0000256" key="1">
    <source>
        <dbReference type="ARBA" id="ARBA00004141"/>
    </source>
</evidence>
<protein>
    <submittedName>
        <fullName evidence="6">DoxX family protein</fullName>
    </submittedName>
</protein>
<dbReference type="GO" id="GO:0016020">
    <property type="term" value="C:membrane"/>
    <property type="evidence" value="ECO:0007669"/>
    <property type="project" value="UniProtKB-SubCell"/>
</dbReference>
<keyword evidence="3 5" id="KW-1133">Transmembrane helix</keyword>
<dbReference type="AlphaFoldDB" id="A0AAU7MYK4"/>
<dbReference type="Pfam" id="PF13564">
    <property type="entry name" value="DoxX_2"/>
    <property type="match status" value="1"/>
</dbReference>
<name>A0AAU7MYK4_9FLAO</name>
<gene>
    <name evidence="6" type="ORF">ABNE31_00370</name>
</gene>
<comment type="subcellular location">
    <subcellularLocation>
        <location evidence="1">Membrane</location>
        <topology evidence="1">Multi-pass membrane protein</topology>
    </subcellularLocation>
</comment>
<feature type="transmembrane region" description="Helical" evidence="5">
    <location>
        <begin position="7"/>
        <end position="28"/>
    </location>
</feature>
<reference evidence="6" key="1">
    <citation type="submission" date="2024-05" db="EMBL/GenBank/DDBJ databases">
        <title>Draft Genome Sequences of Flagellimonas sp. MMG031 and Marinobacter sp. MMG032 Isolated from the dinoflagellate Symbiodinium pilosum.</title>
        <authorList>
            <person name="Shikuma N.J."/>
            <person name="Farrell M.V."/>
        </authorList>
    </citation>
    <scope>NUCLEOTIDE SEQUENCE</scope>
    <source>
        <strain evidence="6">MMG031</strain>
    </source>
</reference>
<organism evidence="6">
    <name type="scientific">Flagellimonas sp. MMG031</name>
    <dbReference type="NCBI Taxonomy" id="3158549"/>
    <lineage>
        <taxon>Bacteria</taxon>
        <taxon>Pseudomonadati</taxon>
        <taxon>Bacteroidota</taxon>
        <taxon>Flavobacteriia</taxon>
        <taxon>Flavobacteriales</taxon>
        <taxon>Flavobacteriaceae</taxon>
        <taxon>Flagellimonas</taxon>
    </lineage>
</organism>
<feature type="transmembrane region" description="Helical" evidence="5">
    <location>
        <begin position="95"/>
        <end position="112"/>
    </location>
</feature>
<evidence type="ECO:0000256" key="2">
    <source>
        <dbReference type="ARBA" id="ARBA00022692"/>
    </source>
</evidence>
<dbReference type="RefSeq" id="WP_252080636.1">
    <property type="nucleotide sequence ID" value="NZ_CP157804.1"/>
</dbReference>
<evidence type="ECO:0000256" key="5">
    <source>
        <dbReference type="SAM" id="Phobius"/>
    </source>
</evidence>
<dbReference type="EMBL" id="CP157804">
    <property type="protein sequence ID" value="XBQ23385.1"/>
    <property type="molecule type" value="Genomic_DNA"/>
</dbReference>
<keyword evidence="4 5" id="KW-0472">Membrane</keyword>
<sequence>MNTTKIVYWISTGLMCLIFLYSAGMYLLNFKQVSLFFDHLGFPSWLIYPLAIAKVLGVAIILIRRPIFLKELAYAGFFYDVLLAMAAHILAKDGAYLMAILAFLFIAVSWYTDRKVFIKKN</sequence>
<evidence type="ECO:0000313" key="6">
    <source>
        <dbReference type="EMBL" id="XBQ23385.1"/>
    </source>
</evidence>
<feature type="transmembrane region" description="Helical" evidence="5">
    <location>
        <begin position="72"/>
        <end position="89"/>
    </location>
</feature>
<evidence type="ECO:0000256" key="4">
    <source>
        <dbReference type="ARBA" id="ARBA00023136"/>
    </source>
</evidence>
<keyword evidence="2 5" id="KW-0812">Transmembrane</keyword>
<accession>A0AAU7MYK4</accession>
<evidence type="ECO:0000256" key="3">
    <source>
        <dbReference type="ARBA" id="ARBA00022989"/>
    </source>
</evidence>
<proteinExistence type="predicted"/>